<dbReference type="PANTHER" id="PTHR43721:SF22">
    <property type="entry name" value="ELONGATION FACTOR TU, MITOCHONDRIAL"/>
    <property type="match status" value="1"/>
</dbReference>
<evidence type="ECO:0000256" key="4">
    <source>
        <dbReference type="ARBA" id="ARBA00022768"/>
    </source>
</evidence>
<dbReference type="SUPFAM" id="SSF50465">
    <property type="entry name" value="EF-Tu/eEF-1alpha/eIF2-gamma C-terminal domain"/>
    <property type="match status" value="1"/>
</dbReference>
<keyword evidence="2 10" id="KW-0963">Cytoplasm</keyword>
<dbReference type="Proteomes" id="UP000243739">
    <property type="component" value="Unassembled WGS sequence"/>
</dbReference>
<gene>
    <name evidence="10" type="primary">tuf</name>
    <name evidence="12" type="ORF">BHF71_04485</name>
</gene>
<dbReference type="GO" id="GO:0000287">
    <property type="term" value="F:magnesium ion binding"/>
    <property type="evidence" value="ECO:0007669"/>
    <property type="project" value="UniProtKB-UniRule"/>
</dbReference>
<dbReference type="InterPro" id="IPR031157">
    <property type="entry name" value="G_TR_CS"/>
</dbReference>
<evidence type="ECO:0000256" key="10">
    <source>
        <dbReference type="HAMAP-Rule" id="MF_00118"/>
    </source>
</evidence>
<evidence type="ECO:0000256" key="9">
    <source>
        <dbReference type="ARBA" id="ARBA00029554"/>
    </source>
</evidence>
<dbReference type="NCBIfam" id="TIGR00231">
    <property type="entry name" value="small_GTP"/>
    <property type="match status" value="1"/>
</dbReference>
<feature type="binding site" evidence="10">
    <location>
        <begin position="136"/>
        <end position="139"/>
    </location>
    <ligand>
        <name>GTP</name>
        <dbReference type="ChEBI" id="CHEBI:37565"/>
    </ligand>
</feature>
<dbReference type="GO" id="GO:0005525">
    <property type="term" value="F:GTP binding"/>
    <property type="evidence" value="ECO:0007669"/>
    <property type="project" value="UniProtKB-UniRule"/>
</dbReference>
<comment type="caution">
    <text evidence="12">The sequence shown here is derived from an EMBL/GenBank/DDBJ whole genome shotgun (WGS) entry which is preliminary data.</text>
</comment>
<feature type="domain" description="Tr-type G" evidence="11">
    <location>
        <begin position="10"/>
        <end position="205"/>
    </location>
</feature>
<evidence type="ECO:0000313" key="13">
    <source>
        <dbReference type="Proteomes" id="UP000243739"/>
    </source>
</evidence>
<organism evidence="12 13">
    <name type="scientific">Vulcanibacillus modesticaldus</name>
    <dbReference type="NCBI Taxonomy" id="337097"/>
    <lineage>
        <taxon>Bacteria</taxon>
        <taxon>Bacillati</taxon>
        <taxon>Bacillota</taxon>
        <taxon>Bacilli</taxon>
        <taxon>Bacillales</taxon>
        <taxon>Bacillaceae</taxon>
        <taxon>Vulcanibacillus</taxon>
    </lineage>
</organism>
<dbReference type="InterPro" id="IPR027417">
    <property type="entry name" value="P-loop_NTPase"/>
</dbReference>
<evidence type="ECO:0000256" key="5">
    <source>
        <dbReference type="ARBA" id="ARBA00022801"/>
    </source>
</evidence>
<dbReference type="InterPro" id="IPR004541">
    <property type="entry name" value="Transl_elong_EFTu/EF1A_bac/org"/>
</dbReference>
<dbReference type="PROSITE" id="PS51722">
    <property type="entry name" value="G_TR_2"/>
    <property type="match status" value="1"/>
</dbReference>
<keyword evidence="3 10" id="KW-0547">Nucleotide-binding</keyword>
<evidence type="ECO:0000256" key="2">
    <source>
        <dbReference type="ARBA" id="ARBA00022490"/>
    </source>
</evidence>
<comment type="catalytic activity">
    <reaction evidence="10">
        <text>GTP + H2O = GDP + phosphate + H(+)</text>
        <dbReference type="Rhea" id="RHEA:19669"/>
        <dbReference type="ChEBI" id="CHEBI:15377"/>
        <dbReference type="ChEBI" id="CHEBI:15378"/>
        <dbReference type="ChEBI" id="CHEBI:37565"/>
        <dbReference type="ChEBI" id="CHEBI:43474"/>
        <dbReference type="ChEBI" id="CHEBI:58189"/>
        <dbReference type="EC" id="3.6.5.3"/>
    </reaction>
</comment>
<dbReference type="SUPFAM" id="SSF50447">
    <property type="entry name" value="Translation proteins"/>
    <property type="match status" value="1"/>
</dbReference>
<dbReference type="GO" id="GO:0003924">
    <property type="term" value="F:GTPase activity"/>
    <property type="evidence" value="ECO:0007669"/>
    <property type="project" value="UniProtKB-UniRule"/>
</dbReference>
<comment type="subcellular location">
    <subcellularLocation>
        <location evidence="10">Cytoplasm</location>
    </subcellularLocation>
</comment>
<protein>
    <recommendedName>
        <fullName evidence="9 10">Elongation factor Tu</fullName>
        <shortName evidence="10">EF-Tu</shortName>
        <ecNumber evidence="10">3.6.5.3</ecNumber>
    </recommendedName>
</protein>
<dbReference type="InterPro" id="IPR009001">
    <property type="entry name" value="Transl_elong_EF1A/Init_IF2_C"/>
</dbReference>
<keyword evidence="7 10" id="KW-0648">Protein biosynthesis</keyword>
<evidence type="ECO:0000259" key="11">
    <source>
        <dbReference type="PROSITE" id="PS51722"/>
    </source>
</evidence>
<dbReference type="InterPro" id="IPR041709">
    <property type="entry name" value="EF-Tu_GTP-bd"/>
</dbReference>
<evidence type="ECO:0000256" key="7">
    <source>
        <dbReference type="ARBA" id="ARBA00022917"/>
    </source>
</evidence>
<feature type="binding site" evidence="10">
    <location>
        <begin position="19"/>
        <end position="26"/>
    </location>
    <ligand>
        <name>GTP</name>
        <dbReference type="ChEBI" id="CHEBI:37565"/>
    </ligand>
</feature>
<keyword evidence="10" id="KW-0479">Metal-binding</keyword>
<dbReference type="GO" id="GO:0003746">
    <property type="term" value="F:translation elongation factor activity"/>
    <property type="evidence" value="ECO:0007669"/>
    <property type="project" value="UniProtKB-UniRule"/>
</dbReference>
<dbReference type="Pfam" id="PF00009">
    <property type="entry name" value="GTP_EFTU"/>
    <property type="match status" value="1"/>
</dbReference>
<dbReference type="Gene3D" id="3.40.50.300">
    <property type="entry name" value="P-loop containing nucleotide triphosphate hydrolases"/>
    <property type="match status" value="1"/>
</dbReference>
<evidence type="ECO:0000256" key="6">
    <source>
        <dbReference type="ARBA" id="ARBA00022842"/>
    </source>
</evidence>
<dbReference type="NCBIfam" id="NF009372">
    <property type="entry name" value="PRK12735.1"/>
    <property type="match status" value="1"/>
</dbReference>
<keyword evidence="4 10" id="KW-0251">Elongation factor</keyword>
<dbReference type="InterPro" id="IPR050055">
    <property type="entry name" value="EF-Tu_GTPase"/>
</dbReference>
<dbReference type="SUPFAM" id="SSF52540">
    <property type="entry name" value="P-loop containing nucleoside triphosphate hydrolases"/>
    <property type="match status" value="1"/>
</dbReference>
<dbReference type="Pfam" id="PF03144">
    <property type="entry name" value="GTP_EFTU_D2"/>
    <property type="match status" value="1"/>
</dbReference>
<dbReference type="PROSITE" id="PS00301">
    <property type="entry name" value="G_TR_1"/>
    <property type="match status" value="1"/>
</dbReference>
<dbReference type="CDD" id="cd01884">
    <property type="entry name" value="EF_Tu"/>
    <property type="match status" value="1"/>
</dbReference>
<proteinExistence type="inferred from homology"/>
<dbReference type="InterPro" id="IPR009000">
    <property type="entry name" value="Transl_B-barrel_sf"/>
</dbReference>
<dbReference type="NCBIfam" id="TIGR00485">
    <property type="entry name" value="EF-Tu"/>
    <property type="match status" value="1"/>
</dbReference>
<dbReference type="FunFam" id="2.40.30.10:FF:000001">
    <property type="entry name" value="Elongation factor Tu"/>
    <property type="match status" value="1"/>
</dbReference>
<dbReference type="STRING" id="337097.BHF71_04485"/>
<name>A0A1D2YS18_9BACI</name>
<dbReference type="Pfam" id="PF03143">
    <property type="entry name" value="GTP_EFTU_D3"/>
    <property type="match status" value="1"/>
</dbReference>
<dbReference type="AlphaFoldDB" id="A0A1D2YS18"/>
<comment type="subunit">
    <text evidence="10">Monomer.</text>
</comment>
<dbReference type="CDD" id="cd03707">
    <property type="entry name" value="EFTU_III"/>
    <property type="match status" value="1"/>
</dbReference>
<dbReference type="PRINTS" id="PR00315">
    <property type="entry name" value="ELONGATNFCT"/>
</dbReference>
<dbReference type="OrthoDB" id="9804504at2"/>
<dbReference type="InterPro" id="IPR004161">
    <property type="entry name" value="EFTu-like_2"/>
</dbReference>
<dbReference type="NCBIfam" id="NF000766">
    <property type="entry name" value="PRK00049.1"/>
    <property type="match status" value="1"/>
</dbReference>
<dbReference type="EC" id="3.6.5.3" evidence="10"/>
<evidence type="ECO:0000256" key="3">
    <source>
        <dbReference type="ARBA" id="ARBA00022741"/>
    </source>
</evidence>
<dbReference type="FunFam" id="3.40.50.300:FF:000003">
    <property type="entry name" value="Elongation factor Tu"/>
    <property type="match status" value="1"/>
</dbReference>
<keyword evidence="6 10" id="KW-0460">Magnesium</keyword>
<dbReference type="PANTHER" id="PTHR43721">
    <property type="entry name" value="ELONGATION FACTOR TU-RELATED"/>
    <property type="match status" value="1"/>
</dbReference>
<reference evidence="12 13" key="1">
    <citation type="submission" date="2016-09" db="EMBL/GenBank/DDBJ databases">
        <title>Draft genome sequence for the type strain of Vulcanibacillus modesticaldus BR, a strictly anaerobic, moderately thermophilic, and nitrate-reducing bacterium from deep sea-hydrothermal vents of the Mid-Atlantic Ridge.</title>
        <authorList>
            <person name="Abin C.A."/>
            <person name="Hollibaugh J.T."/>
        </authorList>
    </citation>
    <scope>NUCLEOTIDE SEQUENCE [LARGE SCALE GENOMIC DNA]</scope>
    <source>
        <strain evidence="12 13">BR</strain>
    </source>
</reference>
<evidence type="ECO:0000313" key="12">
    <source>
        <dbReference type="EMBL" id="OEF96414.1"/>
    </source>
</evidence>
<feature type="binding site" evidence="10">
    <location>
        <position position="26"/>
    </location>
    <ligand>
        <name>Mg(2+)</name>
        <dbReference type="ChEBI" id="CHEBI:18420"/>
    </ligand>
</feature>
<dbReference type="InterPro" id="IPR004160">
    <property type="entry name" value="Transl_elong_EFTu/EF1A_C"/>
</dbReference>
<keyword evidence="5 10" id="KW-0378">Hydrolase</keyword>
<feature type="binding site" evidence="10">
    <location>
        <begin position="81"/>
        <end position="85"/>
    </location>
    <ligand>
        <name>GTP</name>
        <dbReference type="ChEBI" id="CHEBI:37565"/>
    </ligand>
</feature>
<dbReference type="InterPro" id="IPR000795">
    <property type="entry name" value="T_Tr_GTP-bd_dom"/>
</dbReference>
<dbReference type="Gene3D" id="2.40.30.10">
    <property type="entry name" value="Translation factors"/>
    <property type="match status" value="2"/>
</dbReference>
<dbReference type="HAMAP" id="MF_00118_B">
    <property type="entry name" value="EF_Tu_B"/>
    <property type="match status" value="1"/>
</dbReference>
<keyword evidence="13" id="KW-1185">Reference proteome</keyword>
<comment type="similarity">
    <text evidence="1 10">Belongs to the TRAFAC class translation factor GTPase superfamily. Classic translation factor GTPase family. EF-Tu/EF-1A subfamily.</text>
</comment>
<dbReference type="RefSeq" id="WP_069657634.1">
    <property type="nucleotide sequence ID" value="NZ_MIJF01000089.1"/>
</dbReference>
<comment type="function">
    <text evidence="10">GTP hydrolase that promotes the GTP-dependent binding of aminoacyl-tRNA to the A-site of ribosomes during protein biosynthesis.</text>
</comment>
<keyword evidence="8 10" id="KW-0342">GTP-binding</keyword>
<dbReference type="CDD" id="cd03697">
    <property type="entry name" value="EFTU_II"/>
    <property type="match status" value="1"/>
</dbReference>
<dbReference type="NCBIfam" id="NF009373">
    <property type="entry name" value="PRK12736.1"/>
    <property type="match status" value="1"/>
</dbReference>
<evidence type="ECO:0000256" key="1">
    <source>
        <dbReference type="ARBA" id="ARBA00007249"/>
    </source>
</evidence>
<evidence type="ECO:0000256" key="8">
    <source>
        <dbReference type="ARBA" id="ARBA00023134"/>
    </source>
</evidence>
<accession>A0A1D2YS18</accession>
<sequence>MAKEKFERTKPHVNIGTIGHVDHGKTTLTAAITTVLAKAGGAEATAYDQIDKAPEERERGITISTAHVEYETETRHYAHVDCPGHADYVKNMITGAAQMDGAILVVSAADGPMPQTREHILLSRQVGVPYIVVFMNKVDMVDDEELLELVEMEIRDLLSEYDFPGDDIPVIKGSALKALEDPSSEWANAIHELMAAVDEYVPTPERDTDKPFLMPVEDVFSITGRGTVATGRVERGVIKVGDEIEIVGLSDETKKTVVTGVEMFRKLLDQAEAGDNIGALLRGVDRKEIERGQVLAKPGSVNPHTKFKAEVYVLTKEEGGRHTPFFNGYRPQFYFRTTDVTGVINLPEGTEMVMPGDNITMEVELIAPIAIEDGTRFAIREGGRTVGAGVVSTIIE</sequence>
<dbReference type="GO" id="GO:0005829">
    <property type="term" value="C:cytosol"/>
    <property type="evidence" value="ECO:0007669"/>
    <property type="project" value="TreeGrafter"/>
</dbReference>
<dbReference type="EMBL" id="MIJF01000089">
    <property type="protein sequence ID" value="OEF96414.1"/>
    <property type="molecule type" value="Genomic_DNA"/>
</dbReference>
<dbReference type="InterPro" id="IPR005225">
    <property type="entry name" value="Small_GTP-bd"/>
</dbReference>
<dbReference type="InterPro" id="IPR033720">
    <property type="entry name" value="EFTU_2"/>
</dbReference>